<evidence type="ECO:0000313" key="5">
    <source>
        <dbReference type="Proteomes" id="UP000544052"/>
    </source>
</evidence>
<dbReference type="Proteomes" id="UP000544052">
    <property type="component" value="Unassembled WGS sequence"/>
</dbReference>
<dbReference type="EMBL" id="JACIUZ010000042">
    <property type="protein sequence ID" value="MBB1063536.1"/>
    <property type="molecule type" value="Genomic_DNA"/>
</dbReference>
<protein>
    <submittedName>
        <fullName evidence="4">Glycosyltransferase</fullName>
    </submittedName>
</protein>
<dbReference type="CDD" id="cd00761">
    <property type="entry name" value="Glyco_tranf_GTA_type"/>
    <property type="match status" value="1"/>
</dbReference>
<name>A0ABR6E8L0_9LACO</name>
<dbReference type="Pfam" id="PF00535">
    <property type="entry name" value="Glycos_transf_2"/>
    <property type="match status" value="1"/>
</dbReference>
<dbReference type="RefSeq" id="WP_182583160.1">
    <property type="nucleotide sequence ID" value="NZ_JACIUZ010000042.1"/>
</dbReference>
<keyword evidence="5" id="KW-1185">Reference proteome</keyword>
<evidence type="ECO:0000259" key="3">
    <source>
        <dbReference type="Pfam" id="PF00535"/>
    </source>
</evidence>
<reference evidence="4 5" key="1">
    <citation type="submission" date="2020-07" db="EMBL/GenBank/DDBJ databases">
        <title>Description of Limosilactobacillus balticus sp. nov., Limosilactobacillus agrestis sp. nov., Limosilactobacillus albertensis sp. nov., Limosilactobacillus rudii sp. nov., Limosilactobacillus fastidiosus sp. nov., five novel Limosilactobacillus species isolated from the vertebrate gastrointestinal tract, and proposal of 6 subspecies of Limosilactobacillus reuteri adapted to the gastrointestinal tract of specific vertebrate hosts.</title>
        <authorList>
            <person name="Li F."/>
            <person name="Cheng C."/>
            <person name="Zheng J."/>
            <person name="Quevedo R.M."/>
            <person name="Li J."/>
            <person name="Roos S."/>
            <person name="Gaenzle M.G."/>
            <person name="Walter J."/>
        </authorList>
    </citation>
    <scope>NUCLEOTIDE SEQUENCE [LARGE SCALE GENOMIC DNA]</scope>
    <source>
        <strain evidence="4 5">WF-MO7-1</strain>
    </source>
</reference>
<comment type="caution">
    <text evidence="4">The sequence shown here is derived from an EMBL/GenBank/DDBJ whole genome shotgun (WGS) entry which is preliminary data.</text>
</comment>
<evidence type="ECO:0000256" key="1">
    <source>
        <dbReference type="ARBA" id="ARBA00022676"/>
    </source>
</evidence>
<evidence type="ECO:0000256" key="2">
    <source>
        <dbReference type="ARBA" id="ARBA00022679"/>
    </source>
</evidence>
<dbReference type="SUPFAM" id="SSF53448">
    <property type="entry name" value="Nucleotide-diphospho-sugar transferases"/>
    <property type="match status" value="1"/>
</dbReference>
<proteinExistence type="predicted"/>
<organism evidence="4 5">
    <name type="scientific">Limosilactobacillus fastidiosus</name>
    <dbReference type="NCBI Taxonomy" id="2759855"/>
    <lineage>
        <taxon>Bacteria</taxon>
        <taxon>Bacillati</taxon>
        <taxon>Bacillota</taxon>
        <taxon>Bacilli</taxon>
        <taxon>Lactobacillales</taxon>
        <taxon>Lactobacillaceae</taxon>
        <taxon>Limosilactobacillus</taxon>
    </lineage>
</organism>
<sequence>MKKEKLLSVIIPNYNSGDLLKECISSIVINMNKYVEVIVIDDGSTDNSLKKIDEFSDTVKIIRQTNSGVSSARNRGLKEAVGKYIMFVDADDTLNQTWCNIVFQELSKDKDLIIFNYTKNDNKLDIIDAVKLLESEQLRGYKSKMLKLPTLYMTVWGKVFKRSIIVNNKILFDERLNLAEDGDFMIQILLKTNSILLNNYILYHYRNNSNSVMRTFNNNKVSNYLRAMKISSCKIPSGSYLEEAFNFYVLMHLNVMMVHEVFDRANNISYLSKMKKLKRILKTDIINNSLRKIRINKCKEKQTIPILLLKLKLYDIAALAFILRSKHNHEMITKK</sequence>
<keyword evidence="1" id="KW-0328">Glycosyltransferase</keyword>
<gene>
    <name evidence="4" type="ORF">H5R64_07165</name>
</gene>
<dbReference type="InterPro" id="IPR029044">
    <property type="entry name" value="Nucleotide-diphossugar_trans"/>
</dbReference>
<dbReference type="InterPro" id="IPR001173">
    <property type="entry name" value="Glyco_trans_2-like"/>
</dbReference>
<dbReference type="PANTHER" id="PTHR22916:SF51">
    <property type="entry name" value="GLYCOSYLTRANSFERASE EPSH-RELATED"/>
    <property type="match status" value="1"/>
</dbReference>
<dbReference type="PANTHER" id="PTHR22916">
    <property type="entry name" value="GLYCOSYLTRANSFERASE"/>
    <property type="match status" value="1"/>
</dbReference>
<accession>A0ABR6E8L0</accession>
<keyword evidence="2" id="KW-0808">Transferase</keyword>
<dbReference type="Gene3D" id="3.90.550.10">
    <property type="entry name" value="Spore Coat Polysaccharide Biosynthesis Protein SpsA, Chain A"/>
    <property type="match status" value="1"/>
</dbReference>
<evidence type="ECO:0000313" key="4">
    <source>
        <dbReference type="EMBL" id="MBB1063536.1"/>
    </source>
</evidence>
<feature type="domain" description="Glycosyltransferase 2-like" evidence="3">
    <location>
        <begin position="8"/>
        <end position="164"/>
    </location>
</feature>